<accession>A0AAF0BM30</accession>
<dbReference type="AlphaFoldDB" id="A0AAF0BM30"/>
<protein>
    <recommendedName>
        <fullName evidence="3">PAS domain-containing protein</fullName>
    </recommendedName>
</protein>
<reference evidence="1" key="1">
    <citation type="submission" date="2023-01" db="EMBL/GenBank/DDBJ databases">
        <title>The genome sequence of Kordiimonadaceae bacterium 6D33.</title>
        <authorList>
            <person name="Liu Y."/>
        </authorList>
    </citation>
    <scope>NUCLEOTIDE SEQUENCE</scope>
    <source>
        <strain evidence="1">6D33</strain>
    </source>
</reference>
<dbReference type="EMBL" id="CP116805">
    <property type="protein sequence ID" value="WCL53956.1"/>
    <property type="molecule type" value="Genomic_DNA"/>
</dbReference>
<evidence type="ECO:0000313" key="2">
    <source>
        <dbReference type="Proteomes" id="UP001217500"/>
    </source>
</evidence>
<evidence type="ECO:0008006" key="3">
    <source>
        <dbReference type="Google" id="ProtNLM"/>
    </source>
</evidence>
<sequence>MEIVRRAPEDIFDHFLNAWHAWPKAPESGVAFRSALNPMRHKDYIPFVNLCDYEGGGCVRLRLVGTANVEFLGSDPTGTSTADQIVVGNPQVALHRKVVANIFDHGCGVHMVRRVPNQFAREWIYETLSLPLADKEGCTNMVMIAAQIRTTDGQPHEYLPGSFRLNESRICSIDYIDLGAGTPPPEVLPAETEDAA</sequence>
<gene>
    <name evidence="1" type="ORF">PH603_15570</name>
</gene>
<name>A0AAF0BM30_9PROT</name>
<proteinExistence type="predicted"/>
<evidence type="ECO:0000313" key="1">
    <source>
        <dbReference type="EMBL" id="WCL53956.1"/>
    </source>
</evidence>
<dbReference type="KEGG" id="gso:PH603_15570"/>
<organism evidence="1 2">
    <name type="scientific">Gimibacter soli</name>
    <dbReference type="NCBI Taxonomy" id="3024400"/>
    <lineage>
        <taxon>Bacteria</taxon>
        <taxon>Pseudomonadati</taxon>
        <taxon>Pseudomonadota</taxon>
        <taxon>Alphaproteobacteria</taxon>
        <taxon>Kordiimonadales</taxon>
        <taxon>Temperatibacteraceae</taxon>
        <taxon>Gimibacter</taxon>
    </lineage>
</organism>
<dbReference type="Proteomes" id="UP001217500">
    <property type="component" value="Chromosome"/>
</dbReference>
<keyword evidence="2" id="KW-1185">Reference proteome</keyword>
<dbReference type="RefSeq" id="WP_289503676.1">
    <property type="nucleotide sequence ID" value="NZ_CP116805.1"/>
</dbReference>